<name>A0A8B6D7S9_MYTGA</name>
<feature type="domain" description="Ig-like" evidence="4">
    <location>
        <begin position="230"/>
        <end position="324"/>
    </location>
</feature>
<dbReference type="InterPro" id="IPR013783">
    <property type="entry name" value="Ig-like_fold"/>
</dbReference>
<dbReference type="CDD" id="cd00037">
    <property type="entry name" value="CLECT"/>
    <property type="match status" value="1"/>
</dbReference>
<keyword evidence="2" id="KW-0812">Transmembrane</keyword>
<evidence type="ECO:0000313" key="5">
    <source>
        <dbReference type="EMBL" id="VDI14672.1"/>
    </source>
</evidence>
<dbReference type="Gene3D" id="3.10.100.10">
    <property type="entry name" value="Mannose-Binding Protein A, subunit A"/>
    <property type="match status" value="1"/>
</dbReference>
<evidence type="ECO:0000256" key="1">
    <source>
        <dbReference type="ARBA" id="ARBA00023157"/>
    </source>
</evidence>
<dbReference type="InterPro" id="IPR018378">
    <property type="entry name" value="C-type_lectin_CS"/>
</dbReference>
<dbReference type="Gene3D" id="2.60.40.10">
    <property type="entry name" value="Immunoglobulins"/>
    <property type="match status" value="3"/>
</dbReference>
<dbReference type="InterPro" id="IPR013106">
    <property type="entry name" value="Ig_V-set"/>
</dbReference>
<dbReference type="SMART" id="SM00408">
    <property type="entry name" value="IGc2"/>
    <property type="match status" value="3"/>
</dbReference>
<comment type="caution">
    <text evidence="5">The sequence shown here is derived from an EMBL/GenBank/DDBJ whole genome shotgun (WGS) entry which is preliminary data.</text>
</comment>
<dbReference type="PROSITE" id="PS00615">
    <property type="entry name" value="C_TYPE_LECTIN_1"/>
    <property type="match status" value="1"/>
</dbReference>
<dbReference type="SUPFAM" id="SSF56436">
    <property type="entry name" value="C-type lectin-like"/>
    <property type="match status" value="1"/>
</dbReference>
<keyword evidence="1" id="KW-1015">Disulfide bond</keyword>
<proteinExistence type="predicted"/>
<dbReference type="InterPro" id="IPR001304">
    <property type="entry name" value="C-type_lectin-like"/>
</dbReference>
<dbReference type="InterPro" id="IPR003599">
    <property type="entry name" value="Ig_sub"/>
</dbReference>
<dbReference type="SUPFAM" id="SSF48726">
    <property type="entry name" value="Immunoglobulin"/>
    <property type="match status" value="3"/>
</dbReference>
<dbReference type="Pfam" id="PF13927">
    <property type="entry name" value="Ig_3"/>
    <property type="match status" value="1"/>
</dbReference>
<keyword evidence="2" id="KW-1133">Transmembrane helix</keyword>
<evidence type="ECO:0000313" key="6">
    <source>
        <dbReference type="Proteomes" id="UP000596742"/>
    </source>
</evidence>
<protein>
    <submittedName>
        <fullName evidence="5">Mannose receptor, C type</fullName>
    </submittedName>
</protein>
<dbReference type="EMBL" id="UYJE01002898">
    <property type="protein sequence ID" value="VDI14672.1"/>
    <property type="molecule type" value="Genomic_DNA"/>
</dbReference>
<evidence type="ECO:0000259" key="4">
    <source>
        <dbReference type="PROSITE" id="PS50835"/>
    </source>
</evidence>
<reference evidence="5" key="1">
    <citation type="submission" date="2018-11" db="EMBL/GenBank/DDBJ databases">
        <authorList>
            <person name="Alioto T."/>
            <person name="Alioto T."/>
        </authorList>
    </citation>
    <scope>NUCLEOTIDE SEQUENCE</scope>
</reference>
<dbReference type="Proteomes" id="UP000596742">
    <property type="component" value="Unassembled WGS sequence"/>
</dbReference>
<organism evidence="5 6">
    <name type="scientific">Mytilus galloprovincialis</name>
    <name type="common">Mediterranean mussel</name>
    <dbReference type="NCBI Taxonomy" id="29158"/>
    <lineage>
        <taxon>Eukaryota</taxon>
        <taxon>Metazoa</taxon>
        <taxon>Spiralia</taxon>
        <taxon>Lophotrochozoa</taxon>
        <taxon>Mollusca</taxon>
        <taxon>Bivalvia</taxon>
        <taxon>Autobranchia</taxon>
        <taxon>Pteriomorphia</taxon>
        <taxon>Mytilida</taxon>
        <taxon>Mytiloidea</taxon>
        <taxon>Mytilidae</taxon>
        <taxon>Mytilinae</taxon>
        <taxon>Mytilus</taxon>
    </lineage>
</organism>
<dbReference type="PROSITE" id="PS50835">
    <property type="entry name" value="IG_LIKE"/>
    <property type="match status" value="3"/>
</dbReference>
<dbReference type="OrthoDB" id="6285913at2759"/>
<dbReference type="CDD" id="cd00099">
    <property type="entry name" value="IgV"/>
    <property type="match status" value="2"/>
</dbReference>
<feature type="domain" description="Ig-like" evidence="4">
    <location>
        <begin position="131"/>
        <end position="224"/>
    </location>
</feature>
<dbReference type="PANTHER" id="PTHR46013">
    <property type="entry name" value="VASCULAR CELL ADHESION MOLECULE 1"/>
    <property type="match status" value="1"/>
</dbReference>
<dbReference type="InterPro" id="IPR013098">
    <property type="entry name" value="Ig_I-set"/>
</dbReference>
<dbReference type="SMART" id="SM00409">
    <property type="entry name" value="IG"/>
    <property type="match status" value="3"/>
</dbReference>
<evidence type="ECO:0000256" key="2">
    <source>
        <dbReference type="SAM" id="Phobius"/>
    </source>
</evidence>
<dbReference type="Pfam" id="PF00059">
    <property type="entry name" value="Lectin_C"/>
    <property type="match status" value="1"/>
</dbReference>
<dbReference type="SMART" id="SM00034">
    <property type="entry name" value="CLECT"/>
    <property type="match status" value="1"/>
</dbReference>
<keyword evidence="2" id="KW-0472">Membrane</keyword>
<dbReference type="AlphaFoldDB" id="A0A8B6D7S9"/>
<feature type="domain" description="Ig-like" evidence="4">
    <location>
        <begin position="329"/>
        <end position="423"/>
    </location>
</feature>
<evidence type="ECO:0000259" key="3">
    <source>
        <dbReference type="PROSITE" id="PS50041"/>
    </source>
</evidence>
<keyword evidence="6" id="KW-1185">Reference proteome</keyword>
<dbReference type="InterPro" id="IPR007110">
    <property type="entry name" value="Ig-like_dom"/>
</dbReference>
<gene>
    <name evidence="5" type="ORF">MGAL_10B075237</name>
</gene>
<feature type="domain" description="C-type lectin" evidence="3">
    <location>
        <begin position="438"/>
        <end position="554"/>
    </location>
</feature>
<dbReference type="InterPro" id="IPR036179">
    <property type="entry name" value="Ig-like_dom_sf"/>
</dbReference>
<accession>A0A8B6D7S9</accession>
<keyword evidence="5" id="KW-0675">Receptor</keyword>
<dbReference type="InterPro" id="IPR016186">
    <property type="entry name" value="C-type_lectin-like/link_sf"/>
</dbReference>
<feature type="transmembrane region" description="Helical" evidence="2">
    <location>
        <begin position="93"/>
        <end position="114"/>
    </location>
</feature>
<dbReference type="PANTHER" id="PTHR46013:SF7">
    <property type="entry name" value="IG-LIKE DOMAIN-CONTAINING PROTEIN"/>
    <property type="match status" value="1"/>
</dbReference>
<sequence length="567" mass="62280">MEDHYETLPATRETHYETLPVPRVTDDHIYLDLMNNGKPKRPISLKSIENTAVKDIQYKDKKTQSSVTTQALETVILPSSKASNGKTKINKRVLIGICVVVVCLVVGTTVGIFVSSSGSSQTDDQEGNNVPAVTISKSAYTVKPGGSVTLNCIVSSTTNIENVYWQRTVNNDVTVIQTNKFKYSGSTPSIPSLTINNAGLRDAGKYQCFAENEAGTEQSGFTIVTVGNVPAVTISKSAYTVKPGGSVTLNCIASSSSNIEKVYWKRTVNNEVSVIQTNAVKYSGRTPSFPSLTINNAGLRDAGQYQCFAENAAGTGQSAFTIVTIDSVPTVTVLKSDYTVKAASSVTLNCIVSSSTNISNVFWKRTIDNDVTLIQTNKFKYSGSTPSFPSLTINNAGLRDAGQYQCFAENEAGTGQSVFTTLTVDKPCGLLKDGWKNFHGHYYIFITTVKTWKDAEEDCRYFSARLTEVQTRDEGQWLKNQARQKGGDWWLGASDEATEGQWRWTSGNTLEQHTNWAPKKPDNNYGQDCLQMLASANYLWNDQTCTNKINYICEKRPMKKEAKPTDK</sequence>
<dbReference type="InterPro" id="IPR003598">
    <property type="entry name" value="Ig_sub2"/>
</dbReference>
<dbReference type="SMART" id="SM00406">
    <property type="entry name" value="IGv"/>
    <property type="match status" value="3"/>
</dbReference>
<dbReference type="Pfam" id="PF07679">
    <property type="entry name" value="I-set"/>
    <property type="match status" value="2"/>
</dbReference>
<dbReference type="InterPro" id="IPR016187">
    <property type="entry name" value="CTDL_fold"/>
</dbReference>
<dbReference type="PROSITE" id="PS50041">
    <property type="entry name" value="C_TYPE_LECTIN_2"/>
    <property type="match status" value="1"/>
</dbReference>